<evidence type="ECO:0000259" key="3">
    <source>
        <dbReference type="Pfam" id="PF08241"/>
    </source>
</evidence>
<dbReference type="InterPro" id="IPR029063">
    <property type="entry name" value="SAM-dependent_MTases_sf"/>
</dbReference>
<dbReference type="SUPFAM" id="SSF53335">
    <property type="entry name" value="S-adenosyl-L-methionine-dependent methyltransferases"/>
    <property type="match status" value="1"/>
</dbReference>
<dbReference type="GO" id="GO:0005737">
    <property type="term" value="C:cytoplasm"/>
    <property type="evidence" value="ECO:0007669"/>
    <property type="project" value="TreeGrafter"/>
</dbReference>
<protein>
    <recommendedName>
        <fullName evidence="3">Methyltransferase type 11 domain-containing protein</fullName>
    </recommendedName>
</protein>
<dbReference type="GO" id="GO:0005634">
    <property type="term" value="C:nucleus"/>
    <property type="evidence" value="ECO:0007669"/>
    <property type="project" value="TreeGrafter"/>
</dbReference>
<dbReference type="GO" id="GO:0030488">
    <property type="term" value="P:tRNA methylation"/>
    <property type="evidence" value="ECO:0007669"/>
    <property type="project" value="TreeGrafter"/>
</dbReference>
<evidence type="ECO:0000256" key="1">
    <source>
        <dbReference type="ARBA" id="ARBA00022603"/>
    </source>
</evidence>
<keyword evidence="2" id="KW-0808">Transferase</keyword>
<dbReference type="PANTHER" id="PTHR13069:SF21">
    <property type="entry name" value="ALKYLATED DNA REPAIR PROTEIN ALKB HOMOLOG 8"/>
    <property type="match status" value="1"/>
</dbReference>
<dbReference type="Gene3D" id="3.40.50.150">
    <property type="entry name" value="Vaccinia Virus protein VP39"/>
    <property type="match status" value="1"/>
</dbReference>
<reference evidence="4" key="1">
    <citation type="journal article" date="2020" name="Nat. Commun.">
        <title>Large-scale genome sequencing of mycorrhizal fungi provides insights into the early evolution of symbiotic traits.</title>
        <authorList>
            <person name="Miyauchi S."/>
            <person name="Kiss E."/>
            <person name="Kuo A."/>
            <person name="Drula E."/>
            <person name="Kohler A."/>
            <person name="Sanchez-Garcia M."/>
            <person name="Morin E."/>
            <person name="Andreopoulos B."/>
            <person name="Barry K.W."/>
            <person name="Bonito G."/>
            <person name="Buee M."/>
            <person name="Carver A."/>
            <person name="Chen C."/>
            <person name="Cichocki N."/>
            <person name="Clum A."/>
            <person name="Culley D."/>
            <person name="Crous P.W."/>
            <person name="Fauchery L."/>
            <person name="Girlanda M."/>
            <person name="Hayes R.D."/>
            <person name="Keri Z."/>
            <person name="LaButti K."/>
            <person name="Lipzen A."/>
            <person name="Lombard V."/>
            <person name="Magnuson J."/>
            <person name="Maillard F."/>
            <person name="Murat C."/>
            <person name="Nolan M."/>
            <person name="Ohm R.A."/>
            <person name="Pangilinan J."/>
            <person name="Pereira M.F."/>
            <person name="Perotto S."/>
            <person name="Peter M."/>
            <person name="Pfister S."/>
            <person name="Riley R."/>
            <person name="Sitrit Y."/>
            <person name="Stielow J.B."/>
            <person name="Szollosi G."/>
            <person name="Zifcakova L."/>
            <person name="Stursova M."/>
            <person name="Spatafora J.W."/>
            <person name="Tedersoo L."/>
            <person name="Vaario L.M."/>
            <person name="Yamada A."/>
            <person name="Yan M."/>
            <person name="Wang P."/>
            <person name="Xu J."/>
            <person name="Bruns T."/>
            <person name="Baldrian P."/>
            <person name="Vilgalys R."/>
            <person name="Dunand C."/>
            <person name="Henrissat B."/>
            <person name="Grigoriev I.V."/>
            <person name="Hibbett D."/>
            <person name="Nagy L.G."/>
            <person name="Martin F.M."/>
        </authorList>
    </citation>
    <scope>NUCLEOTIDE SEQUENCE</scope>
    <source>
        <strain evidence="4">UP504</strain>
    </source>
</reference>
<dbReference type="Pfam" id="PF08241">
    <property type="entry name" value="Methyltransf_11"/>
    <property type="match status" value="1"/>
</dbReference>
<organism evidence="4 5">
    <name type="scientific">Hydnum rufescens UP504</name>
    <dbReference type="NCBI Taxonomy" id="1448309"/>
    <lineage>
        <taxon>Eukaryota</taxon>
        <taxon>Fungi</taxon>
        <taxon>Dikarya</taxon>
        <taxon>Basidiomycota</taxon>
        <taxon>Agaricomycotina</taxon>
        <taxon>Agaricomycetes</taxon>
        <taxon>Cantharellales</taxon>
        <taxon>Hydnaceae</taxon>
        <taxon>Hydnum</taxon>
    </lineage>
</organism>
<keyword evidence="5" id="KW-1185">Reference proteome</keyword>
<dbReference type="InterPro" id="IPR013216">
    <property type="entry name" value="Methyltransf_11"/>
</dbReference>
<dbReference type="PANTHER" id="PTHR13069">
    <property type="entry name" value="ALKYLATED DNA REPAIR PROTEIN ALKB HOMOLOG 8"/>
    <property type="match status" value="1"/>
</dbReference>
<dbReference type="EMBL" id="MU128972">
    <property type="protein sequence ID" value="KAF9513417.1"/>
    <property type="molecule type" value="Genomic_DNA"/>
</dbReference>
<evidence type="ECO:0000256" key="2">
    <source>
        <dbReference type="ARBA" id="ARBA00022679"/>
    </source>
</evidence>
<dbReference type="AlphaFoldDB" id="A0A9P6AWY6"/>
<dbReference type="GO" id="GO:0002098">
    <property type="term" value="P:tRNA wobble uridine modification"/>
    <property type="evidence" value="ECO:0007669"/>
    <property type="project" value="TreeGrafter"/>
</dbReference>
<dbReference type="Proteomes" id="UP000886523">
    <property type="component" value="Unassembled WGS sequence"/>
</dbReference>
<sequence length="254" mass="27876">MPNITPIELGASPAEDEGLYVHSVYNSIATHFSQTRYKPWPLISAFLASIAPGSVGLDSGTGNGKYLPLDLGGVHLHSGGKDRDVVLGDAMDFGWRNGAFDFAISIATIHHLSTAERRCRAIKALLRCLNPTHGRLLIYVWATEQDTLSKRVIPNVSEGSQGDESGSRVQDVLVPWVHSASSTTNSQAELTQSNTRPNPKVFQRYYHLFGPSELFVLLCQAAKELGLQLGAAAPIIQEGWERSNYYIEARLWES</sequence>
<accession>A0A9P6AWY6</accession>
<dbReference type="GO" id="GO:0000049">
    <property type="term" value="F:tRNA binding"/>
    <property type="evidence" value="ECO:0007669"/>
    <property type="project" value="TreeGrafter"/>
</dbReference>
<name>A0A9P6AWY6_9AGAM</name>
<evidence type="ECO:0000313" key="5">
    <source>
        <dbReference type="Proteomes" id="UP000886523"/>
    </source>
</evidence>
<dbReference type="GO" id="GO:0106335">
    <property type="term" value="F:tRNA (5-carboxymethyluridine(34)-5-O)-methyltransferase activity"/>
    <property type="evidence" value="ECO:0007669"/>
    <property type="project" value="TreeGrafter"/>
</dbReference>
<gene>
    <name evidence="4" type="ORF">BS47DRAFT_1376711</name>
</gene>
<dbReference type="GO" id="GO:0008757">
    <property type="term" value="F:S-adenosylmethionine-dependent methyltransferase activity"/>
    <property type="evidence" value="ECO:0007669"/>
    <property type="project" value="InterPro"/>
</dbReference>
<keyword evidence="1" id="KW-0489">Methyltransferase</keyword>
<comment type="caution">
    <text evidence="4">The sequence shown here is derived from an EMBL/GenBank/DDBJ whole genome shotgun (WGS) entry which is preliminary data.</text>
</comment>
<proteinExistence type="predicted"/>
<feature type="domain" description="Methyltransferase type 11" evidence="3">
    <location>
        <begin position="84"/>
        <end position="131"/>
    </location>
</feature>
<evidence type="ECO:0000313" key="4">
    <source>
        <dbReference type="EMBL" id="KAF9513417.1"/>
    </source>
</evidence>
<dbReference type="InterPro" id="IPR051422">
    <property type="entry name" value="AlkB_tRNA_MeTrf/Diox"/>
</dbReference>
<dbReference type="OrthoDB" id="271595at2759"/>